<evidence type="ECO:0000313" key="3">
    <source>
        <dbReference type="Proteomes" id="UP000815677"/>
    </source>
</evidence>
<proteinExistence type="inferred from homology"/>
<dbReference type="InterPro" id="IPR050282">
    <property type="entry name" value="Cycloisomerase_2"/>
</dbReference>
<keyword evidence="3" id="KW-1185">Reference proteome</keyword>
<organism evidence="2 3">
    <name type="scientific">Mycena chlorophos</name>
    <name type="common">Agaric fungus</name>
    <name type="synonym">Agaricus chlorophos</name>
    <dbReference type="NCBI Taxonomy" id="658473"/>
    <lineage>
        <taxon>Eukaryota</taxon>
        <taxon>Fungi</taxon>
        <taxon>Dikarya</taxon>
        <taxon>Basidiomycota</taxon>
        <taxon>Agaricomycotina</taxon>
        <taxon>Agaricomycetes</taxon>
        <taxon>Agaricomycetidae</taxon>
        <taxon>Agaricales</taxon>
        <taxon>Marasmiineae</taxon>
        <taxon>Mycenaceae</taxon>
        <taxon>Mycena</taxon>
    </lineage>
</organism>
<evidence type="ECO:0000313" key="2">
    <source>
        <dbReference type="EMBL" id="GAT43125.1"/>
    </source>
</evidence>
<dbReference type="InterPro" id="IPR019405">
    <property type="entry name" value="Lactonase_7-beta_prop"/>
</dbReference>
<sequence>MRNGRDAQRWTRNLPTSTCLSHHDDDGQTDCGGRPRVQCPVGKLGSDPSKDKPLVQCWLSRGRPRKHGSSSFEAAGWGLLFHELRDFSRSTCGGLAFATSVFTSKPGSSKHHVLVGNFGSVYNVTLMLDGTQDVGQGYLYTLEIDIDTKSLALKHTVLAQAAHPWLSINRKAGVVYGSGWSDPVSGTRTFSSYTIQPDFSVSWLNTVVSCGTKPIANDFIPQAGPHGTFYGVDFVDPCGEVWSVAENGALERKIQPLAYEVNSTLHGFATTPDLKYMYIMNLGDNNVHGYTLNLHNGTLDSTSLYRPSELGAGPRHAAITPNIKYFYLIDEEGLRVDVFTISPSDGSLIFANVSLAVTPFGLTPANATSYWGDEIVISSDGRTLYASTRSKVPGPTTPGYISGWALDADGALASQDALFIIGTPGAGGTSNILSVSPWNDASKDMVILTDQDKDFVALYELQGKELVLLDQVNITGVNCCSGSVWLN</sequence>
<dbReference type="Proteomes" id="UP000815677">
    <property type="component" value="Unassembled WGS sequence"/>
</dbReference>
<name>A0ABQ0KX24_MYCCL</name>
<dbReference type="Pfam" id="PF10282">
    <property type="entry name" value="Lactonase"/>
    <property type="match status" value="1"/>
</dbReference>
<evidence type="ECO:0000256" key="1">
    <source>
        <dbReference type="ARBA" id="ARBA00005564"/>
    </source>
</evidence>
<reference evidence="2" key="1">
    <citation type="submission" date="2014-09" db="EMBL/GenBank/DDBJ databases">
        <title>Genome sequence of the luminous mushroom Mycena chlorophos for searching fungal bioluminescence genes.</title>
        <authorList>
            <person name="Tanaka Y."/>
            <person name="Kasuga D."/>
            <person name="Oba Y."/>
            <person name="Hase S."/>
            <person name="Sato K."/>
            <person name="Oba Y."/>
            <person name="Sakakibara Y."/>
        </authorList>
    </citation>
    <scope>NUCLEOTIDE SEQUENCE</scope>
</reference>
<dbReference type="Gene3D" id="2.130.10.10">
    <property type="entry name" value="YVTN repeat-like/Quinoprotein amine dehydrogenase"/>
    <property type="match status" value="1"/>
</dbReference>
<dbReference type="SUPFAM" id="SSF75011">
    <property type="entry name" value="3-carboxy-cis,cis-mucoante lactonizing enzyme"/>
    <property type="match status" value="1"/>
</dbReference>
<protein>
    <submittedName>
        <fullName evidence="2">3-carboxy-cis,cis-mucoante lactonizing enzyme</fullName>
    </submittedName>
</protein>
<dbReference type="EMBL" id="DF838632">
    <property type="protein sequence ID" value="GAT43125.1"/>
    <property type="molecule type" value="Genomic_DNA"/>
</dbReference>
<dbReference type="PANTHER" id="PTHR30344:SF4">
    <property type="entry name" value="CYCLASE, PUTATIVE (AFU_ORTHOLOGUE AFUA_6G11580)-RELATED"/>
    <property type="match status" value="1"/>
</dbReference>
<dbReference type="PANTHER" id="PTHR30344">
    <property type="entry name" value="6-PHOSPHOGLUCONOLACTONASE-RELATED"/>
    <property type="match status" value="1"/>
</dbReference>
<gene>
    <name evidence="2" type="ORF">MCHLO_00818</name>
</gene>
<accession>A0ABQ0KX24</accession>
<dbReference type="InterPro" id="IPR015943">
    <property type="entry name" value="WD40/YVTN_repeat-like_dom_sf"/>
</dbReference>
<comment type="similarity">
    <text evidence="1">Belongs to the cycloisomerase 2 family.</text>
</comment>